<dbReference type="RefSeq" id="WP_142258122.1">
    <property type="nucleotide sequence ID" value="NZ_BMPV01000004.1"/>
</dbReference>
<name>A0A543ITF7_9ACTN</name>
<keyword evidence="2" id="KW-1185">Reference proteome</keyword>
<evidence type="ECO:0000313" key="1">
    <source>
        <dbReference type="EMBL" id="TQM73865.1"/>
    </source>
</evidence>
<protein>
    <submittedName>
        <fullName evidence="1">Uncharacterized protein</fullName>
    </submittedName>
</protein>
<reference evidence="1 2" key="1">
    <citation type="submission" date="2019-06" db="EMBL/GenBank/DDBJ databases">
        <title>Sequencing the genomes of 1000 actinobacteria strains.</title>
        <authorList>
            <person name="Klenk H.-P."/>
        </authorList>
    </citation>
    <scope>NUCLEOTIDE SEQUENCE [LARGE SCALE GENOMIC DNA]</scope>
    <source>
        <strain evidence="1 2">DSM 43186</strain>
    </source>
</reference>
<evidence type="ECO:0000313" key="2">
    <source>
        <dbReference type="Proteomes" id="UP000319213"/>
    </source>
</evidence>
<accession>A0A543ITF7</accession>
<dbReference type="Proteomes" id="UP000319213">
    <property type="component" value="Unassembled WGS sequence"/>
</dbReference>
<gene>
    <name evidence="1" type="ORF">FHX40_0520</name>
</gene>
<dbReference type="AlphaFoldDB" id="A0A543ITF7"/>
<proteinExistence type="predicted"/>
<dbReference type="EMBL" id="VFPQ01000001">
    <property type="protein sequence ID" value="TQM73865.1"/>
    <property type="molecule type" value="Genomic_DNA"/>
</dbReference>
<organism evidence="1 2">
    <name type="scientific">Thermopolyspora flexuosa</name>
    <dbReference type="NCBI Taxonomy" id="103836"/>
    <lineage>
        <taxon>Bacteria</taxon>
        <taxon>Bacillati</taxon>
        <taxon>Actinomycetota</taxon>
        <taxon>Actinomycetes</taxon>
        <taxon>Streptosporangiales</taxon>
        <taxon>Streptosporangiaceae</taxon>
        <taxon>Thermopolyspora</taxon>
    </lineage>
</organism>
<comment type="caution">
    <text evidence="1">The sequence shown here is derived from an EMBL/GenBank/DDBJ whole genome shotgun (WGS) entry which is preliminary data.</text>
</comment>
<sequence>MTRSEFDDIRAHITAETDHAGDLVRIARNLLDDLEQVRTREALLRSHYLGLLTAARASVAAERAGDPDPLVFLRHELDRRGQLPGDDEQAQRILADAKAAMTMVAELDQAPLRRTGPRLRRCIGMSRSLNR</sequence>
<dbReference type="OrthoDB" id="3537991at2"/>